<evidence type="ECO:0000313" key="2">
    <source>
        <dbReference type="EMBL" id="OAE31769.1"/>
    </source>
</evidence>
<keyword evidence="3" id="KW-1185">Reference proteome</keyword>
<evidence type="ECO:0000313" key="3">
    <source>
        <dbReference type="Proteomes" id="UP000077202"/>
    </source>
</evidence>
<name>A0A176WFB0_MARPO</name>
<evidence type="ECO:0000256" key="1">
    <source>
        <dbReference type="SAM" id="MobiDB-lite"/>
    </source>
</evidence>
<comment type="caution">
    <text evidence="2">The sequence shown here is derived from an EMBL/GenBank/DDBJ whole genome shotgun (WGS) entry which is preliminary data.</text>
</comment>
<organism evidence="2 3">
    <name type="scientific">Marchantia polymorpha subsp. ruderalis</name>
    <dbReference type="NCBI Taxonomy" id="1480154"/>
    <lineage>
        <taxon>Eukaryota</taxon>
        <taxon>Viridiplantae</taxon>
        <taxon>Streptophyta</taxon>
        <taxon>Embryophyta</taxon>
        <taxon>Marchantiophyta</taxon>
        <taxon>Marchantiopsida</taxon>
        <taxon>Marchantiidae</taxon>
        <taxon>Marchantiales</taxon>
        <taxon>Marchantiaceae</taxon>
        <taxon>Marchantia</taxon>
    </lineage>
</organism>
<sequence length="145" mass="16235">MKTPRKRTAEVLAVSSDTEEDPAAMEEVVAKAFEDVGVAECGPQKGASPRTSTETVILETGEDLKRKRHSHKPLVPPVFYVCMYFRCSNTSTRSGRSMQEQPPPDLIWRLEACRTAYNAESLRVDELTIAAEKKEQEYDTELAAK</sequence>
<protein>
    <submittedName>
        <fullName evidence="2">Uncharacterized protein</fullName>
    </submittedName>
</protein>
<feature type="region of interest" description="Disordered" evidence="1">
    <location>
        <begin position="1"/>
        <end position="23"/>
    </location>
</feature>
<gene>
    <name evidence="2" type="ORF">AXG93_4874s1340</name>
</gene>
<accession>A0A176WFB0</accession>
<proteinExistence type="predicted"/>
<dbReference type="EMBL" id="LVLJ01000985">
    <property type="protein sequence ID" value="OAE31769.1"/>
    <property type="molecule type" value="Genomic_DNA"/>
</dbReference>
<dbReference type="AlphaFoldDB" id="A0A176WFB0"/>
<dbReference type="Proteomes" id="UP000077202">
    <property type="component" value="Unassembled WGS sequence"/>
</dbReference>
<reference evidence="2" key="1">
    <citation type="submission" date="2016-03" db="EMBL/GenBank/DDBJ databases">
        <title>Mechanisms controlling the formation of the plant cell surface in tip-growing cells are functionally conserved among land plants.</title>
        <authorList>
            <person name="Honkanen S."/>
            <person name="Jones V.A."/>
            <person name="Morieri G."/>
            <person name="Champion C."/>
            <person name="Hetherington A.J."/>
            <person name="Kelly S."/>
            <person name="Saint-Marcoux D."/>
            <person name="Proust H."/>
            <person name="Prescott H."/>
            <person name="Dolan L."/>
        </authorList>
    </citation>
    <scope>NUCLEOTIDE SEQUENCE [LARGE SCALE GENOMIC DNA]</scope>
    <source>
        <tissue evidence="2">Whole gametophyte</tissue>
    </source>
</reference>